<keyword evidence="3" id="KW-1185">Reference proteome</keyword>
<sequence length="332" mass="38041">MIVEDKTRGFMLVCLYVDDLIFTSNNANIFEEFKKAMTQEFEMTDIGLMSYDLGIEVKQNEDGIFISQEAYAKKVLEKFEMANCKPVSTPIACGTRLSKYDESTKVDPSLYRSLVGNLRYLTCTRPDILYGVGLVSRYMEAPTSTHMKMAKRVLRYIKGTIDYGLTYSFSTNFKLYGYSDNDWGGDVDDQKSTTGFLFFLGDTAFTWCSKKQAIVTLSTCEAEFVSAASCVCHAIWLRNLLEMLHIPQDEATTIYIDNKSAIALGKNPMFHDRSKHIDTRYHFIRECIERKDVKLAYVKTNDQIADIFTKGLKFEDFARLHAWIRVTRGDQV</sequence>
<feature type="domain" description="Reverse transcriptase Ty1/copia-type" evidence="1">
    <location>
        <begin position="8"/>
        <end position="91"/>
    </location>
</feature>
<evidence type="ECO:0000259" key="1">
    <source>
        <dbReference type="Pfam" id="PF07727"/>
    </source>
</evidence>
<dbReference type="AlphaFoldDB" id="A0AAV5L2W0"/>
<dbReference type="InterPro" id="IPR043502">
    <property type="entry name" value="DNA/RNA_pol_sf"/>
</dbReference>
<dbReference type="SUPFAM" id="SSF56672">
    <property type="entry name" value="DNA/RNA polymerases"/>
    <property type="match status" value="1"/>
</dbReference>
<dbReference type="PANTHER" id="PTHR11439:SF517">
    <property type="entry name" value="CYSTEINE-RICH RLK (RECEPTOR-LIKE PROTEIN KINASE) 8"/>
    <property type="match status" value="1"/>
</dbReference>
<proteinExistence type="predicted"/>
<dbReference type="InterPro" id="IPR013103">
    <property type="entry name" value="RVT_2"/>
</dbReference>
<reference evidence="2 3" key="1">
    <citation type="journal article" date="2021" name="Commun. Biol.">
        <title>The genome of Shorea leprosula (Dipterocarpaceae) highlights the ecological relevance of drought in aseasonal tropical rainforests.</title>
        <authorList>
            <person name="Ng K.K.S."/>
            <person name="Kobayashi M.J."/>
            <person name="Fawcett J.A."/>
            <person name="Hatakeyama M."/>
            <person name="Paape T."/>
            <person name="Ng C.H."/>
            <person name="Ang C.C."/>
            <person name="Tnah L.H."/>
            <person name="Lee C.T."/>
            <person name="Nishiyama T."/>
            <person name="Sese J."/>
            <person name="O'Brien M.J."/>
            <person name="Copetti D."/>
            <person name="Mohd Noor M.I."/>
            <person name="Ong R.C."/>
            <person name="Putra M."/>
            <person name="Sireger I.Z."/>
            <person name="Indrioko S."/>
            <person name="Kosugi Y."/>
            <person name="Izuno A."/>
            <person name="Isagi Y."/>
            <person name="Lee S.L."/>
            <person name="Shimizu K.K."/>
        </authorList>
    </citation>
    <scope>NUCLEOTIDE SEQUENCE [LARGE SCALE GENOMIC DNA]</scope>
    <source>
        <strain evidence="2">214</strain>
    </source>
</reference>
<name>A0AAV5L2W0_9ROSI</name>
<dbReference type="Pfam" id="PF07727">
    <property type="entry name" value="RVT_2"/>
    <property type="match status" value="1"/>
</dbReference>
<protein>
    <recommendedName>
        <fullName evidence="1">Reverse transcriptase Ty1/copia-type domain-containing protein</fullName>
    </recommendedName>
</protein>
<dbReference type="CDD" id="cd09272">
    <property type="entry name" value="RNase_HI_RT_Ty1"/>
    <property type="match status" value="1"/>
</dbReference>
<evidence type="ECO:0000313" key="2">
    <source>
        <dbReference type="EMBL" id="GKV31585.1"/>
    </source>
</evidence>
<dbReference type="Proteomes" id="UP001054252">
    <property type="component" value="Unassembled WGS sequence"/>
</dbReference>
<dbReference type="PANTHER" id="PTHR11439">
    <property type="entry name" value="GAG-POL-RELATED RETROTRANSPOSON"/>
    <property type="match status" value="1"/>
</dbReference>
<comment type="caution">
    <text evidence="2">The sequence shown here is derived from an EMBL/GenBank/DDBJ whole genome shotgun (WGS) entry which is preliminary data.</text>
</comment>
<evidence type="ECO:0000313" key="3">
    <source>
        <dbReference type="Proteomes" id="UP001054252"/>
    </source>
</evidence>
<accession>A0AAV5L2W0</accession>
<dbReference type="EMBL" id="BPVZ01000092">
    <property type="protein sequence ID" value="GKV31585.1"/>
    <property type="molecule type" value="Genomic_DNA"/>
</dbReference>
<gene>
    <name evidence="2" type="ORF">SLEP1_g40262</name>
</gene>
<organism evidence="2 3">
    <name type="scientific">Rubroshorea leprosula</name>
    <dbReference type="NCBI Taxonomy" id="152421"/>
    <lineage>
        <taxon>Eukaryota</taxon>
        <taxon>Viridiplantae</taxon>
        <taxon>Streptophyta</taxon>
        <taxon>Embryophyta</taxon>
        <taxon>Tracheophyta</taxon>
        <taxon>Spermatophyta</taxon>
        <taxon>Magnoliopsida</taxon>
        <taxon>eudicotyledons</taxon>
        <taxon>Gunneridae</taxon>
        <taxon>Pentapetalae</taxon>
        <taxon>rosids</taxon>
        <taxon>malvids</taxon>
        <taxon>Malvales</taxon>
        <taxon>Dipterocarpaceae</taxon>
        <taxon>Rubroshorea</taxon>
    </lineage>
</organism>